<evidence type="ECO:0000259" key="4">
    <source>
        <dbReference type="Pfam" id="PF00206"/>
    </source>
</evidence>
<dbReference type="Gene3D" id="1.10.275.10">
    <property type="entry name" value="Fumarase/aspartase (N-terminal domain)"/>
    <property type="match status" value="1"/>
</dbReference>
<evidence type="ECO:0000259" key="5">
    <source>
        <dbReference type="Pfam" id="PF10415"/>
    </source>
</evidence>
<dbReference type="FunFam" id="1.10.40.30:FF:000002">
    <property type="entry name" value="Fumarate hydratase class II"/>
    <property type="match status" value="1"/>
</dbReference>
<dbReference type="InterPro" id="IPR051546">
    <property type="entry name" value="Aspartate_Ammonia-Lyase"/>
</dbReference>
<dbReference type="NCBIfam" id="NF008909">
    <property type="entry name" value="PRK12273.1"/>
    <property type="match status" value="1"/>
</dbReference>
<dbReference type="InterPro" id="IPR024083">
    <property type="entry name" value="Fumarase/histidase_N"/>
</dbReference>
<dbReference type="GO" id="GO:0005829">
    <property type="term" value="C:cytosol"/>
    <property type="evidence" value="ECO:0007669"/>
    <property type="project" value="TreeGrafter"/>
</dbReference>
<dbReference type="Pfam" id="PF10415">
    <property type="entry name" value="FumaraseC_C"/>
    <property type="match status" value="1"/>
</dbReference>
<evidence type="ECO:0000313" key="7">
    <source>
        <dbReference type="Proteomes" id="UP000255234"/>
    </source>
</evidence>
<dbReference type="InterPro" id="IPR022761">
    <property type="entry name" value="Fumarate_lyase_N"/>
</dbReference>
<dbReference type="InterPro" id="IPR008948">
    <property type="entry name" value="L-Aspartase-like"/>
</dbReference>
<evidence type="ECO:0000256" key="1">
    <source>
        <dbReference type="ARBA" id="ARBA00001494"/>
    </source>
</evidence>
<evidence type="ECO:0000256" key="2">
    <source>
        <dbReference type="ARBA" id="ARBA00012992"/>
    </source>
</evidence>
<reference evidence="6 7" key="1">
    <citation type="submission" date="2018-06" db="EMBL/GenBank/DDBJ databases">
        <authorList>
            <consortium name="Pathogen Informatics"/>
            <person name="Doyle S."/>
        </authorList>
    </citation>
    <scope>NUCLEOTIDE SEQUENCE [LARGE SCALE GENOMIC DNA]</scope>
    <source>
        <strain evidence="6 7">NCTC10571</strain>
    </source>
</reference>
<feature type="domain" description="Fumarate lyase N-terminal" evidence="4">
    <location>
        <begin position="9"/>
        <end position="338"/>
    </location>
</feature>
<evidence type="ECO:0000256" key="3">
    <source>
        <dbReference type="ARBA" id="ARBA00023239"/>
    </source>
</evidence>
<dbReference type="FunFam" id="1.20.200.10:FF:000001">
    <property type="entry name" value="Fumarate hydratase, mitochondrial"/>
    <property type="match status" value="1"/>
</dbReference>
<keyword evidence="3 6" id="KW-0456">Lyase</keyword>
<organism evidence="6 7">
    <name type="scientific">Megamonas hypermegale</name>
    <dbReference type="NCBI Taxonomy" id="158847"/>
    <lineage>
        <taxon>Bacteria</taxon>
        <taxon>Bacillati</taxon>
        <taxon>Bacillota</taxon>
        <taxon>Negativicutes</taxon>
        <taxon>Selenomonadales</taxon>
        <taxon>Selenomonadaceae</taxon>
        <taxon>Megamonas</taxon>
    </lineage>
</organism>
<dbReference type="FunFam" id="1.10.275.10:FF:000001">
    <property type="entry name" value="Fumarate hydratase, mitochondrial"/>
    <property type="match status" value="1"/>
</dbReference>
<dbReference type="Gene3D" id="1.20.200.10">
    <property type="entry name" value="Fumarase/aspartase (Central domain)"/>
    <property type="match status" value="1"/>
</dbReference>
<dbReference type="Pfam" id="PF00206">
    <property type="entry name" value="Lyase_1"/>
    <property type="match status" value="1"/>
</dbReference>
<dbReference type="InterPro" id="IPR018951">
    <property type="entry name" value="Fumarase_C_C"/>
</dbReference>
<dbReference type="PRINTS" id="PR00145">
    <property type="entry name" value="ARGSUCLYASE"/>
</dbReference>
<dbReference type="CDD" id="cd01357">
    <property type="entry name" value="Aspartase"/>
    <property type="match status" value="1"/>
</dbReference>
<dbReference type="Gene3D" id="1.10.40.30">
    <property type="entry name" value="Fumarase/aspartase (C-terminal domain)"/>
    <property type="match status" value="1"/>
</dbReference>
<dbReference type="InterPro" id="IPR020557">
    <property type="entry name" value="Fumarate_lyase_CS"/>
</dbReference>
<dbReference type="SUPFAM" id="SSF48557">
    <property type="entry name" value="L-aspartase-like"/>
    <property type="match status" value="1"/>
</dbReference>
<feature type="domain" description="Fumarase C C-terminal" evidence="5">
    <location>
        <begin position="405"/>
        <end position="457"/>
    </location>
</feature>
<accession>A0A378NVX3</accession>
<dbReference type="Proteomes" id="UP000255234">
    <property type="component" value="Unassembled WGS sequence"/>
</dbReference>
<dbReference type="PROSITE" id="PS00163">
    <property type="entry name" value="FUMARATE_LYASES"/>
    <property type="match status" value="1"/>
</dbReference>
<sequence>MRIEHDFLGELEVPDNAYYGVQSLRGSHNFNITGQKLDSDFIIALAMVKKAAAMANLKTARLDSKIAKALIAAADEIIAGKLHDNFIVDPIQGGAGTSINMNMNEVLCNRALEIIGKKKGRYDIISPNNHANMAQSTNDAFPTAIKLCIILKSRKLKIALKRLSWELERKAQEFKDVLKMGRTHLQDAVPITLGQEMSAYASGVNRGLRRIEHALINLHYINMGGTAIGTGLNAEPNYIPEVAKILSVLAEEDFHVAENLIDATNNTDGFADMSSALKNTALMLIKMANDFRLMASGPRCGLNELKLPARQPGSSIMPGKVNPVIAEVLNQTCYQIIGNDTAICLAVENGQFELNVMEPVIAFNIFNSLKYMTNAVNTFVDNLLIDLEANKEQCYTWLNHSVGTITALLPHIGYENASMIAKEAYQTNKPVREIILSKNLLTEEELDIILSPSEMTRPGIAGDKLLKENLRKRA</sequence>
<proteinExistence type="predicted"/>
<dbReference type="RefSeq" id="WP_115152125.1">
    <property type="nucleotide sequence ID" value="NZ_UGPP01000001.1"/>
</dbReference>
<dbReference type="GO" id="GO:0006099">
    <property type="term" value="P:tricarboxylic acid cycle"/>
    <property type="evidence" value="ECO:0007669"/>
    <property type="project" value="InterPro"/>
</dbReference>
<dbReference type="GO" id="GO:0006531">
    <property type="term" value="P:aspartate metabolic process"/>
    <property type="evidence" value="ECO:0007669"/>
    <property type="project" value="TreeGrafter"/>
</dbReference>
<dbReference type="GO" id="GO:0008797">
    <property type="term" value="F:aspartate ammonia-lyase activity"/>
    <property type="evidence" value="ECO:0007669"/>
    <property type="project" value="UniProtKB-EC"/>
</dbReference>
<dbReference type="EMBL" id="UGPP01000001">
    <property type="protein sequence ID" value="STY72026.1"/>
    <property type="molecule type" value="Genomic_DNA"/>
</dbReference>
<gene>
    <name evidence="6" type="primary">aspA</name>
    <name evidence="6" type="ORF">NCTC10571_02215</name>
</gene>
<dbReference type="PANTHER" id="PTHR42696:SF2">
    <property type="entry name" value="ASPARTATE AMMONIA-LYASE"/>
    <property type="match status" value="1"/>
</dbReference>
<name>A0A378NVX3_9FIRM</name>
<dbReference type="PRINTS" id="PR00149">
    <property type="entry name" value="FUMRATELYASE"/>
</dbReference>
<dbReference type="PANTHER" id="PTHR42696">
    <property type="entry name" value="ASPARTATE AMMONIA-LYASE"/>
    <property type="match status" value="1"/>
</dbReference>
<dbReference type="AlphaFoldDB" id="A0A378NVX3"/>
<evidence type="ECO:0000313" key="6">
    <source>
        <dbReference type="EMBL" id="STY72026.1"/>
    </source>
</evidence>
<dbReference type="InterPro" id="IPR000362">
    <property type="entry name" value="Fumarate_lyase_fam"/>
</dbReference>
<comment type="catalytic activity">
    <reaction evidence="1">
        <text>L-aspartate = fumarate + NH4(+)</text>
        <dbReference type="Rhea" id="RHEA:16601"/>
        <dbReference type="ChEBI" id="CHEBI:28938"/>
        <dbReference type="ChEBI" id="CHEBI:29806"/>
        <dbReference type="ChEBI" id="CHEBI:29991"/>
        <dbReference type="EC" id="4.3.1.1"/>
    </reaction>
</comment>
<protein>
    <recommendedName>
        <fullName evidence="2">aspartate ammonia-lyase</fullName>
        <ecNumber evidence="2">4.3.1.1</ecNumber>
    </recommendedName>
</protein>
<dbReference type="EC" id="4.3.1.1" evidence="2"/>